<evidence type="ECO:0000313" key="2">
    <source>
        <dbReference type="Proteomes" id="UP000279959"/>
    </source>
</evidence>
<name>A0A494WBY3_9SPHN</name>
<proteinExistence type="predicted"/>
<reference evidence="1 2" key="1">
    <citation type="submission" date="2018-05" db="EMBL/GenBank/DDBJ databases">
        <title>Complete Genome Sequence of the Nonylphenol-Degrading Bacterium Sphingobium amiense DSM 16289T.</title>
        <authorList>
            <person name="Ootsuka M."/>
            <person name="Nishizawa T."/>
            <person name="Ohta H."/>
        </authorList>
    </citation>
    <scope>NUCLEOTIDE SEQUENCE [LARGE SCALE GENOMIC DNA]</scope>
    <source>
        <strain evidence="1 2">DSM 16289</strain>
    </source>
</reference>
<dbReference type="Proteomes" id="UP000279959">
    <property type="component" value="Chromosome"/>
</dbReference>
<gene>
    <name evidence="1" type="ORF">SAMIE_1015630</name>
</gene>
<evidence type="ECO:0000313" key="1">
    <source>
        <dbReference type="EMBL" id="BBD98062.1"/>
    </source>
</evidence>
<sequence>MLFVLVAAWAIKLQMGSNHGDLALASDVGSCPLLEDGTNADMVRLVKPTLLFPASFKHVETRVEPTDASGVRRISMDYMAKTGSGITTGSNAYGWLKEDGCSVILAGIEAFKFDFR</sequence>
<dbReference type="AlphaFoldDB" id="A0A494WBY3"/>
<protein>
    <submittedName>
        <fullName evidence="1">Uncharacterized protein</fullName>
    </submittedName>
</protein>
<accession>A0A494WBY3</accession>
<organism evidence="1 2">
    <name type="scientific">Sphingobium amiense</name>
    <dbReference type="NCBI Taxonomy" id="135719"/>
    <lineage>
        <taxon>Bacteria</taxon>
        <taxon>Pseudomonadati</taxon>
        <taxon>Pseudomonadota</taxon>
        <taxon>Alphaproteobacteria</taxon>
        <taxon>Sphingomonadales</taxon>
        <taxon>Sphingomonadaceae</taxon>
        <taxon>Sphingobium</taxon>
    </lineage>
</organism>
<dbReference type="KEGG" id="sami:SAMIE_1015630"/>
<keyword evidence="2" id="KW-1185">Reference proteome</keyword>
<dbReference type="EMBL" id="AP018664">
    <property type="protein sequence ID" value="BBD98062.1"/>
    <property type="molecule type" value="Genomic_DNA"/>
</dbReference>